<dbReference type="PANTHER" id="PTHR11669:SF0">
    <property type="entry name" value="PROTEIN STICHEL-LIKE 2"/>
    <property type="match status" value="1"/>
</dbReference>
<dbReference type="GO" id="GO:0009360">
    <property type="term" value="C:DNA polymerase III complex"/>
    <property type="evidence" value="ECO:0007669"/>
    <property type="project" value="InterPro"/>
</dbReference>
<comment type="similarity">
    <text evidence="1 11">Belongs to the DnaX/STICHEL family.</text>
</comment>
<evidence type="ECO:0000256" key="9">
    <source>
        <dbReference type="ARBA" id="ARBA00022932"/>
    </source>
</evidence>
<dbReference type="Gene3D" id="1.10.8.60">
    <property type="match status" value="1"/>
</dbReference>
<proteinExistence type="inferred from homology"/>
<evidence type="ECO:0000259" key="12">
    <source>
        <dbReference type="SMART" id="SM00382"/>
    </source>
</evidence>
<dbReference type="GO" id="GO:0003887">
    <property type="term" value="F:DNA-directed DNA polymerase activity"/>
    <property type="evidence" value="ECO:0007669"/>
    <property type="project" value="UniProtKB-KW"/>
</dbReference>
<keyword evidence="9 11" id="KW-0239">DNA-directed DNA polymerase</keyword>
<name>A0A7C4XUR0_9BACT</name>
<dbReference type="GO" id="GO:0046872">
    <property type="term" value="F:metal ion binding"/>
    <property type="evidence" value="ECO:0007669"/>
    <property type="project" value="UniProtKB-KW"/>
</dbReference>
<dbReference type="InterPro" id="IPR027417">
    <property type="entry name" value="P-loop_NTPase"/>
</dbReference>
<dbReference type="InterPro" id="IPR045085">
    <property type="entry name" value="HLD_clamp_pol_III_gamma_tau"/>
</dbReference>
<evidence type="ECO:0000256" key="11">
    <source>
        <dbReference type="RuleBase" id="RU364063"/>
    </source>
</evidence>
<dbReference type="AlphaFoldDB" id="A0A7C4XUR0"/>
<evidence type="ECO:0000256" key="1">
    <source>
        <dbReference type="ARBA" id="ARBA00006360"/>
    </source>
</evidence>
<comment type="catalytic activity">
    <reaction evidence="10 11">
        <text>DNA(n) + a 2'-deoxyribonucleoside 5'-triphosphate = DNA(n+1) + diphosphate</text>
        <dbReference type="Rhea" id="RHEA:22508"/>
        <dbReference type="Rhea" id="RHEA-COMP:17339"/>
        <dbReference type="Rhea" id="RHEA-COMP:17340"/>
        <dbReference type="ChEBI" id="CHEBI:33019"/>
        <dbReference type="ChEBI" id="CHEBI:61560"/>
        <dbReference type="ChEBI" id="CHEBI:173112"/>
        <dbReference type="EC" id="2.7.7.7"/>
    </reaction>
</comment>
<dbReference type="InterPro" id="IPR012763">
    <property type="entry name" value="DNA_pol_III_sug/sutau_N"/>
</dbReference>
<gene>
    <name evidence="11 13" type="primary">dnaX</name>
    <name evidence="13" type="ORF">ENV82_04235</name>
</gene>
<dbReference type="Gene3D" id="1.20.272.10">
    <property type="match status" value="1"/>
</dbReference>
<keyword evidence="2 11" id="KW-0808">Transferase</keyword>
<evidence type="ECO:0000313" key="13">
    <source>
        <dbReference type="EMBL" id="HGW60618.1"/>
    </source>
</evidence>
<dbReference type="Pfam" id="PF13177">
    <property type="entry name" value="DNA_pol3_delta2"/>
    <property type="match status" value="1"/>
</dbReference>
<keyword evidence="5" id="KW-0479">Metal-binding</keyword>
<dbReference type="NCBIfam" id="NF004046">
    <property type="entry name" value="PRK05563.1"/>
    <property type="match status" value="1"/>
</dbReference>
<evidence type="ECO:0000256" key="8">
    <source>
        <dbReference type="ARBA" id="ARBA00022840"/>
    </source>
</evidence>
<dbReference type="InterPro" id="IPR001270">
    <property type="entry name" value="ClpA/B"/>
</dbReference>
<dbReference type="EC" id="2.7.7.7" evidence="11"/>
<reference evidence="13" key="1">
    <citation type="journal article" date="2020" name="mSystems">
        <title>Genome- and Community-Level Interaction Insights into Carbon Utilization and Element Cycling Functions of Hydrothermarchaeota in Hydrothermal Sediment.</title>
        <authorList>
            <person name="Zhou Z."/>
            <person name="Liu Y."/>
            <person name="Xu W."/>
            <person name="Pan J."/>
            <person name="Luo Z.H."/>
            <person name="Li M."/>
        </authorList>
    </citation>
    <scope>NUCLEOTIDE SEQUENCE [LARGE SCALE GENOMIC DNA]</scope>
    <source>
        <strain evidence="13">SpSt-794</strain>
    </source>
</reference>
<evidence type="ECO:0000256" key="4">
    <source>
        <dbReference type="ARBA" id="ARBA00022705"/>
    </source>
</evidence>
<keyword evidence="3 11" id="KW-0548">Nucleotidyltransferase</keyword>
<dbReference type="GO" id="GO:0006261">
    <property type="term" value="P:DNA-templated DNA replication"/>
    <property type="evidence" value="ECO:0007669"/>
    <property type="project" value="TreeGrafter"/>
</dbReference>
<dbReference type="InterPro" id="IPR008921">
    <property type="entry name" value="DNA_pol3_clamp-load_cplx_C"/>
</dbReference>
<keyword evidence="6 11" id="KW-0547">Nucleotide-binding</keyword>
<dbReference type="InterPro" id="IPR003593">
    <property type="entry name" value="AAA+_ATPase"/>
</dbReference>
<feature type="domain" description="AAA+ ATPase" evidence="12">
    <location>
        <begin position="37"/>
        <end position="179"/>
    </location>
</feature>
<dbReference type="NCBIfam" id="TIGR02397">
    <property type="entry name" value="dnaX_nterm"/>
    <property type="match status" value="1"/>
</dbReference>
<dbReference type="Pfam" id="PF22608">
    <property type="entry name" value="DNAX_ATPase_lid"/>
    <property type="match status" value="1"/>
</dbReference>
<keyword evidence="8 11" id="KW-0067">ATP-binding</keyword>
<comment type="function">
    <text evidence="11">DNA polymerase III is a complex, multichain enzyme responsible for most of the replicative synthesis in bacteria. This DNA polymerase also exhibits 3' to 5' exonuclease activity.</text>
</comment>
<protein>
    <recommendedName>
        <fullName evidence="11">DNA polymerase III subunit gamma/tau</fullName>
        <ecNumber evidence="11">2.7.7.7</ecNumber>
    </recommendedName>
</protein>
<evidence type="ECO:0000256" key="10">
    <source>
        <dbReference type="ARBA" id="ARBA00049244"/>
    </source>
</evidence>
<sequence length="529" mass="60881">MNYIALYRKYRPQTFDEVIEQEAVVKILKEELKQGKASHAYLFAGPKGSGKTTLARIFAKGLNCVNGPTEKPCLQCENCLAIANGTSLDVIEIDAASNRGIDEIRNLKEHVQYVPVQSKYKVYIIDEAHMLTPQAFNALLKTLEEPPQNVIFILATTEVDKIPPTIASRCERLYFKPITIKGLKERIIMVAINEGAKITESATELIALASSGSLRNALSLLEQVITISNEVDDTLVRSLLDIPDERFLLNFVRAIIKNDPKEIFAHIRMLEEHGKDAKIALNELIEFFEDLISFKFDREEVVSEKRNEKVITEMKELLKFTTLRKLIDISKTLTELSTKIKFYNDPYFPMLLSLLDMTKLEEPEMNREQIFQKEVEEKREEEIKITPREVGSFEEEKVSDAKEVLDIEKIKSLWEVVTEEIKQKDLPLSVFLMKATPIGVKGDVIEILPDRVFVFEMLKKKENIEKIEQTISRIANRQMKISLIAPEEEKKLTKEERIKEIEKKKEIQEILNLFDGSITDIKEEKNEKF</sequence>
<dbReference type="PANTHER" id="PTHR11669">
    <property type="entry name" value="REPLICATION FACTOR C / DNA POLYMERASE III GAMMA-TAU SUBUNIT"/>
    <property type="match status" value="1"/>
</dbReference>
<evidence type="ECO:0000256" key="7">
    <source>
        <dbReference type="ARBA" id="ARBA00022833"/>
    </source>
</evidence>
<dbReference type="Gene3D" id="3.40.50.300">
    <property type="entry name" value="P-loop containing nucleotide triphosphate hydrolases"/>
    <property type="match status" value="1"/>
</dbReference>
<evidence type="ECO:0000256" key="6">
    <source>
        <dbReference type="ARBA" id="ARBA00022741"/>
    </source>
</evidence>
<evidence type="ECO:0000256" key="5">
    <source>
        <dbReference type="ARBA" id="ARBA00022723"/>
    </source>
</evidence>
<comment type="caution">
    <text evidence="13">The sequence shown here is derived from an EMBL/GenBank/DDBJ whole genome shotgun (WGS) entry which is preliminary data.</text>
</comment>
<dbReference type="FunFam" id="3.40.50.300:FF:000014">
    <property type="entry name" value="DNA polymerase III subunit gamma/tau"/>
    <property type="match status" value="1"/>
</dbReference>
<dbReference type="SUPFAM" id="SSF52540">
    <property type="entry name" value="P-loop containing nucleoside triphosphate hydrolases"/>
    <property type="match status" value="1"/>
</dbReference>
<dbReference type="PRINTS" id="PR00300">
    <property type="entry name" value="CLPPROTEASEA"/>
</dbReference>
<evidence type="ECO:0000256" key="2">
    <source>
        <dbReference type="ARBA" id="ARBA00022679"/>
    </source>
</evidence>
<comment type="subunit">
    <text evidence="11">DNA polymerase III contains a core (composed of alpha, epsilon and theta chains) that associates with a tau subunit. This core dimerizes to form the POLIII' complex. PolIII' associates with the gamma complex (composed of gamma, delta, delta', psi and chi chains) and with the beta chain to form the complete DNA polymerase III complex.</text>
</comment>
<organism evidence="13">
    <name type="scientific">Caldisericum exile</name>
    <dbReference type="NCBI Taxonomy" id="693075"/>
    <lineage>
        <taxon>Bacteria</taxon>
        <taxon>Pseudomonadati</taxon>
        <taxon>Caldisericota/Cryosericota group</taxon>
        <taxon>Caldisericota</taxon>
        <taxon>Caldisericia</taxon>
        <taxon>Caldisericales</taxon>
        <taxon>Caldisericaceae</taxon>
        <taxon>Caldisericum</taxon>
    </lineage>
</organism>
<dbReference type="GO" id="GO:0005524">
    <property type="term" value="F:ATP binding"/>
    <property type="evidence" value="ECO:0007669"/>
    <property type="project" value="UniProtKB-KW"/>
</dbReference>
<dbReference type="SMART" id="SM00382">
    <property type="entry name" value="AAA"/>
    <property type="match status" value="1"/>
</dbReference>
<keyword evidence="4 11" id="KW-0235">DNA replication</keyword>
<evidence type="ECO:0000256" key="3">
    <source>
        <dbReference type="ARBA" id="ARBA00022695"/>
    </source>
</evidence>
<dbReference type="Pfam" id="PF12169">
    <property type="entry name" value="DNA_pol3_gamma3"/>
    <property type="match status" value="1"/>
</dbReference>
<dbReference type="CDD" id="cd00009">
    <property type="entry name" value="AAA"/>
    <property type="match status" value="1"/>
</dbReference>
<keyword evidence="7" id="KW-0862">Zinc</keyword>
<dbReference type="InterPro" id="IPR022754">
    <property type="entry name" value="DNA_pol_III_gamma-3"/>
</dbReference>
<accession>A0A7C4XUR0</accession>
<dbReference type="InterPro" id="IPR050238">
    <property type="entry name" value="DNA_Rep/Repair_Clamp_Loader"/>
</dbReference>
<dbReference type="GO" id="GO:0003677">
    <property type="term" value="F:DNA binding"/>
    <property type="evidence" value="ECO:0007669"/>
    <property type="project" value="InterPro"/>
</dbReference>
<dbReference type="EMBL" id="DTHV01000133">
    <property type="protein sequence ID" value="HGW60618.1"/>
    <property type="molecule type" value="Genomic_DNA"/>
</dbReference>
<dbReference type="SUPFAM" id="SSF48019">
    <property type="entry name" value="post-AAA+ oligomerization domain-like"/>
    <property type="match status" value="1"/>
</dbReference>